<dbReference type="Proteomes" id="UP001195903">
    <property type="component" value="Unassembled WGS sequence"/>
</dbReference>
<dbReference type="PROSITE" id="PS51186">
    <property type="entry name" value="GNAT"/>
    <property type="match status" value="1"/>
</dbReference>
<evidence type="ECO:0000313" key="2">
    <source>
        <dbReference type="EMBL" id="MBT1442933.1"/>
    </source>
</evidence>
<dbReference type="InterPro" id="IPR000182">
    <property type="entry name" value="GNAT_dom"/>
</dbReference>
<protein>
    <submittedName>
        <fullName evidence="2">GNAT family N-acetyltransferase</fullName>
    </submittedName>
</protein>
<dbReference type="InterPro" id="IPR051531">
    <property type="entry name" value="N-acetyltransferase"/>
</dbReference>
<dbReference type="Pfam" id="PF13302">
    <property type="entry name" value="Acetyltransf_3"/>
    <property type="match status" value="1"/>
</dbReference>
<dbReference type="Gene3D" id="3.40.630.30">
    <property type="match status" value="1"/>
</dbReference>
<dbReference type="SUPFAM" id="SSF55729">
    <property type="entry name" value="Acyl-CoA N-acyltransferases (Nat)"/>
    <property type="match status" value="1"/>
</dbReference>
<dbReference type="InterPro" id="IPR016181">
    <property type="entry name" value="Acyl_CoA_acyltransferase"/>
</dbReference>
<feature type="domain" description="N-acetyltransferase" evidence="1">
    <location>
        <begin position="9"/>
        <end position="167"/>
    </location>
</feature>
<proteinExistence type="predicted"/>
<evidence type="ECO:0000313" key="3">
    <source>
        <dbReference type="Proteomes" id="UP001195903"/>
    </source>
</evidence>
<keyword evidence="3" id="KW-1185">Reference proteome</keyword>
<dbReference type="RefSeq" id="WP_214505152.1">
    <property type="nucleotide sequence ID" value="NZ_JAHEPS010000001.1"/>
</dbReference>
<accession>A0ABS5V1H5</accession>
<sequence length="169" mass="18521">MEPFQTARLTVRELCLDDAADVLALLGSDNFIQNIGDKGVRTLDDARQYLTDGPLASYLAQGFGLWRLATRADDRFIGVCGLIRRPELPAVDIGYALMPGCDGKGYGIEAATACLEKRHALGIEKVIAIVSETNLPSRRLLEKLGLGYSRHFVFGEDAKPLMLYEMVSS</sequence>
<name>A0ABS5V1H5_9GAMM</name>
<comment type="caution">
    <text evidence="2">The sequence shown here is derived from an EMBL/GenBank/DDBJ whole genome shotgun (WGS) entry which is preliminary data.</text>
</comment>
<evidence type="ECO:0000259" key="1">
    <source>
        <dbReference type="PROSITE" id="PS51186"/>
    </source>
</evidence>
<organism evidence="2 3">
    <name type="scientific">Shewanella jiangmenensis</name>
    <dbReference type="NCBI Taxonomy" id="2837387"/>
    <lineage>
        <taxon>Bacteria</taxon>
        <taxon>Pseudomonadati</taxon>
        <taxon>Pseudomonadota</taxon>
        <taxon>Gammaproteobacteria</taxon>
        <taxon>Alteromonadales</taxon>
        <taxon>Shewanellaceae</taxon>
        <taxon>Shewanella</taxon>
    </lineage>
</organism>
<dbReference type="PANTHER" id="PTHR43792">
    <property type="entry name" value="GNAT FAMILY, PUTATIVE (AFU_ORTHOLOGUE AFUA_3G00765)-RELATED-RELATED"/>
    <property type="match status" value="1"/>
</dbReference>
<dbReference type="PANTHER" id="PTHR43792:SF1">
    <property type="entry name" value="N-ACETYLTRANSFERASE DOMAIN-CONTAINING PROTEIN"/>
    <property type="match status" value="1"/>
</dbReference>
<dbReference type="EMBL" id="JAHEPS010000001">
    <property type="protein sequence ID" value="MBT1442933.1"/>
    <property type="molecule type" value="Genomic_DNA"/>
</dbReference>
<reference evidence="2 3" key="1">
    <citation type="submission" date="2021-05" db="EMBL/GenBank/DDBJ databases">
        <title>Shewanella sp. JM162201.</title>
        <authorList>
            <person name="Xu S."/>
            <person name="Li A."/>
        </authorList>
    </citation>
    <scope>NUCLEOTIDE SEQUENCE [LARGE SCALE GENOMIC DNA]</scope>
    <source>
        <strain evidence="2 3">JM162201</strain>
    </source>
</reference>
<gene>
    <name evidence="2" type="ORF">KJI95_00120</name>
</gene>